<reference evidence="1" key="1">
    <citation type="submission" date="2020-05" db="EMBL/GenBank/DDBJ databases">
        <title>Mycena genomes resolve the evolution of fungal bioluminescence.</title>
        <authorList>
            <person name="Tsai I.J."/>
        </authorList>
    </citation>
    <scope>NUCLEOTIDE SEQUENCE</scope>
    <source>
        <strain evidence="1">171206Taipei</strain>
    </source>
</reference>
<proteinExistence type="predicted"/>
<dbReference type="EMBL" id="JACAZF010000004">
    <property type="protein sequence ID" value="KAF7307432.1"/>
    <property type="molecule type" value="Genomic_DNA"/>
</dbReference>
<dbReference type="Proteomes" id="UP000636479">
    <property type="component" value="Unassembled WGS sequence"/>
</dbReference>
<dbReference type="GeneID" id="59344675"/>
<dbReference type="RefSeq" id="XP_037222451.1">
    <property type="nucleotide sequence ID" value="XM_037362159.1"/>
</dbReference>
<keyword evidence="2" id="KW-1185">Reference proteome</keyword>
<gene>
    <name evidence="1" type="ORF">MIND_00537600</name>
</gene>
<evidence type="ECO:0000313" key="2">
    <source>
        <dbReference type="Proteomes" id="UP000636479"/>
    </source>
</evidence>
<name>A0A8H6SZ42_9AGAR</name>
<sequence>MTRPRVPEKSHRGFVRVLAASPGPGLANYMGNPPPTVPRYRFGFITDAVILRGLTPKDLHYNAFGTENYIEAQLTECCAKHGHDNEKKFGVSRLADRGYDLKGNRLLNRVLVYFTSNMTEEALARTTNDALLSDVAKIAGMEKEDAAWLLQDWRV</sequence>
<organism evidence="1 2">
    <name type="scientific">Mycena indigotica</name>
    <dbReference type="NCBI Taxonomy" id="2126181"/>
    <lineage>
        <taxon>Eukaryota</taxon>
        <taxon>Fungi</taxon>
        <taxon>Dikarya</taxon>
        <taxon>Basidiomycota</taxon>
        <taxon>Agaricomycotina</taxon>
        <taxon>Agaricomycetes</taxon>
        <taxon>Agaricomycetidae</taxon>
        <taxon>Agaricales</taxon>
        <taxon>Marasmiineae</taxon>
        <taxon>Mycenaceae</taxon>
        <taxon>Mycena</taxon>
    </lineage>
</organism>
<accession>A0A8H6SZ42</accession>
<comment type="caution">
    <text evidence="1">The sequence shown here is derived from an EMBL/GenBank/DDBJ whole genome shotgun (WGS) entry which is preliminary data.</text>
</comment>
<protein>
    <submittedName>
        <fullName evidence="1">Uncharacterized protein</fullName>
    </submittedName>
</protein>
<dbReference type="AlphaFoldDB" id="A0A8H6SZ42"/>
<evidence type="ECO:0000313" key="1">
    <source>
        <dbReference type="EMBL" id="KAF7307432.1"/>
    </source>
</evidence>